<dbReference type="AlphaFoldDB" id="C7YH19"/>
<dbReference type="EMBL" id="GG698896">
    <property type="protein sequence ID" value="EEU47839.1"/>
    <property type="molecule type" value="Genomic_DNA"/>
</dbReference>
<dbReference type="Proteomes" id="UP000005206">
    <property type="component" value="Chromosome 1"/>
</dbReference>
<dbReference type="InParanoid" id="C7YH19"/>
<feature type="region of interest" description="Disordered" evidence="1">
    <location>
        <begin position="88"/>
        <end position="204"/>
    </location>
</feature>
<dbReference type="OMA" id="TQGRCIN"/>
<accession>C7YH19</accession>
<sequence length="343" mass="37085">MALAIPSSSHSKPYFFSPGNLVTDPLSSSVPMISVMSYQYPPLPPLSNEMDMAHSGYVPSYTVPSQQQLSSLGMANVHDAPLPSQDHNMGIKGPFSTSSAAPLHQPETDAQQQQMGTSGEKKRNKLGYHRTSVACVTEAPRNEGFPAEMRDSSQSPTSKTAEPNPTWRSYPAESPISAQFSPFSVSPASAGWASGGSEPPSREDMAWAHYAPPVRSMSYGGEPMPGHHTPQYHLMAPNRQYERRSSTLSDVYTPAMDGMVPGFEAGTTTSMDTAVPLSAGAVPPTGFETWDQSQTQANYTFPRTSEAYGAWMYGERGRGHQLQAVDTSHQLTDNGTAGIYQNR</sequence>
<feature type="compositionally biased region" description="Polar residues" evidence="1">
    <location>
        <begin position="152"/>
        <end position="167"/>
    </location>
</feature>
<dbReference type="VEuPathDB" id="FungiDB:NECHADRAFT_98799"/>
<evidence type="ECO:0000256" key="1">
    <source>
        <dbReference type="SAM" id="MobiDB-lite"/>
    </source>
</evidence>
<dbReference type="RefSeq" id="XP_003053552.1">
    <property type="nucleotide sequence ID" value="XM_003053506.1"/>
</dbReference>
<name>C7YH19_FUSV7</name>
<dbReference type="OrthoDB" id="4150019at2759"/>
<keyword evidence="3" id="KW-1185">Reference proteome</keyword>
<organism evidence="2 3">
    <name type="scientific">Fusarium vanettenii (strain ATCC MYA-4622 / CBS 123669 / FGSC 9596 / NRRL 45880 / 77-13-4)</name>
    <name type="common">Fusarium solani subsp. pisi</name>
    <dbReference type="NCBI Taxonomy" id="660122"/>
    <lineage>
        <taxon>Eukaryota</taxon>
        <taxon>Fungi</taxon>
        <taxon>Dikarya</taxon>
        <taxon>Ascomycota</taxon>
        <taxon>Pezizomycotina</taxon>
        <taxon>Sordariomycetes</taxon>
        <taxon>Hypocreomycetidae</taxon>
        <taxon>Hypocreales</taxon>
        <taxon>Nectriaceae</taxon>
        <taxon>Fusarium</taxon>
        <taxon>Fusarium solani species complex</taxon>
        <taxon>Fusarium vanettenii</taxon>
    </lineage>
</organism>
<dbReference type="eggNOG" id="ENOG502S404">
    <property type="taxonomic scope" value="Eukaryota"/>
</dbReference>
<evidence type="ECO:0000313" key="2">
    <source>
        <dbReference type="EMBL" id="EEU47839.1"/>
    </source>
</evidence>
<feature type="compositionally biased region" description="Low complexity" evidence="1">
    <location>
        <begin position="184"/>
        <end position="199"/>
    </location>
</feature>
<feature type="compositionally biased region" description="Polar residues" evidence="1">
    <location>
        <begin position="108"/>
        <end position="117"/>
    </location>
</feature>
<dbReference type="GeneID" id="9664427"/>
<protein>
    <submittedName>
        <fullName evidence="2">Uncharacterized protein</fullName>
    </submittedName>
</protein>
<reference evidence="2 3" key="1">
    <citation type="journal article" date="2009" name="PLoS Genet.">
        <title>The genome of Nectria haematococca: contribution of supernumerary chromosomes to gene expansion.</title>
        <authorList>
            <person name="Coleman J.J."/>
            <person name="Rounsley S.D."/>
            <person name="Rodriguez-Carres M."/>
            <person name="Kuo A."/>
            <person name="Wasmann C.C."/>
            <person name="Grimwood J."/>
            <person name="Schmutz J."/>
            <person name="Taga M."/>
            <person name="White G.J."/>
            <person name="Zhou S."/>
            <person name="Schwartz D.C."/>
            <person name="Freitag M."/>
            <person name="Ma L.J."/>
            <person name="Danchin E.G."/>
            <person name="Henrissat B."/>
            <person name="Coutinho P.M."/>
            <person name="Nelson D.R."/>
            <person name="Straney D."/>
            <person name="Napoli C.A."/>
            <person name="Barker B.M."/>
            <person name="Gribskov M."/>
            <person name="Rep M."/>
            <person name="Kroken S."/>
            <person name="Molnar I."/>
            <person name="Rensing C."/>
            <person name="Kennell J.C."/>
            <person name="Zamora J."/>
            <person name="Farman M.L."/>
            <person name="Selker E.U."/>
            <person name="Salamov A."/>
            <person name="Shapiro H."/>
            <person name="Pangilinan J."/>
            <person name="Lindquist E."/>
            <person name="Lamers C."/>
            <person name="Grigoriev I.V."/>
            <person name="Geiser D.M."/>
            <person name="Covert S.F."/>
            <person name="Temporini E."/>
            <person name="Vanetten H.D."/>
        </authorList>
    </citation>
    <scope>NUCLEOTIDE SEQUENCE [LARGE SCALE GENOMIC DNA]</scope>
    <source>
        <strain evidence="3">ATCC MYA-4622 / CBS 123669 / FGSC 9596 / NRRL 45880 / 77-13-4</strain>
    </source>
</reference>
<proteinExistence type="predicted"/>
<gene>
    <name evidence="2" type="ORF">NECHADRAFT_98799</name>
</gene>
<evidence type="ECO:0000313" key="3">
    <source>
        <dbReference type="Proteomes" id="UP000005206"/>
    </source>
</evidence>
<dbReference type="KEGG" id="nhe:NECHADRAFT_98799"/>
<dbReference type="HOGENOM" id="CLU_030994_0_0_1"/>